<dbReference type="Gramene" id="Pp3c4_32358V3.1">
    <property type="protein sequence ID" value="Pp3c4_32358V3.1"/>
    <property type="gene ID" value="Pp3c4_32358"/>
</dbReference>
<protein>
    <submittedName>
        <fullName evidence="1 2">Uncharacterized protein</fullName>
    </submittedName>
</protein>
<dbReference type="InParanoid" id="A0A2K1KQS9"/>
<name>A0A2K1KQS9_PHYPA</name>
<reference evidence="1 3" key="1">
    <citation type="journal article" date="2008" name="Science">
        <title>The Physcomitrella genome reveals evolutionary insights into the conquest of land by plants.</title>
        <authorList>
            <person name="Rensing S."/>
            <person name="Lang D."/>
            <person name="Zimmer A."/>
            <person name="Terry A."/>
            <person name="Salamov A."/>
            <person name="Shapiro H."/>
            <person name="Nishiyama T."/>
            <person name="Perroud P.-F."/>
            <person name="Lindquist E."/>
            <person name="Kamisugi Y."/>
            <person name="Tanahashi T."/>
            <person name="Sakakibara K."/>
            <person name="Fujita T."/>
            <person name="Oishi K."/>
            <person name="Shin-I T."/>
            <person name="Kuroki Y."/>
            <person name="Toyoda A."/>
            <person name="Suzuki Y."/>
            <person name="Hashimoto A."/>
            <person name="Yamaguchi K."/>
            <person name="Sugano A."/>
            <person name="Kohara Y."/>
            <person name="Fujiyama A."/>
            <person name="Anterola A."/>
            <person name="Aoki S."/>
            <person name="Ashton N."/>
            <person name="Barbazuk W.B."/>
            <person name="Barker E."/>
            <person name="Bennetzen J."/>
            <person name="Bezanilla M."/>
            <person name="Blankenship R."/>
            <person name="Cho S.H."/>
            <person name="Dutcher S."/>
            <person name="Estelle M."/>
            <person name="Fawcett J.A."/>
            <person name="Gundlach H."/>
            <person name="Hanada K."/>
            <person name="Heyl A."/>
            <person name="Hicks K.A."/>
            <person name="Hugh J."/>
            <person name="Lohr M."/>
            <person name="Mayer K."/>
            <person name="Melkozernov A."/>
            <person name="Murata T."/>
            <person name="Nelson D."/>
            <person name="Pils B."/>
            <person name="Prigge M."/>
            <person name="Reiss B."/>
            <person name="Renner T."/>
            <person name="Rombauts S."/>
            <person name="Rushton P."/>
            <person name="Sanderfoot A."/>
            <person name="Schween G."/>
            <person name="Shiu S.-H."/>
            <person name="Stueber K."/>
            <person name="Theodoulou F.L."/>
            <person name="Tu H."/>
            <person name="Van de Peer Y."/>
            <person name="Verrier P.J."/>
            <person name="Waters E."/>
            <person name="Wood A."/>
            <person name="Yang L."/>
            <person name="Cove D."/>
            <person name="Cuming A."/>
            <person name="Hasebe M."/>
            <person name="Lucas S."/>
            <person name="Mishler D.B."/>
            <person name="Reski R."/>
            <person name="Grigoriev I."/>
            <person name="Quatrano R.S."/>
            <person name="Boore J.L."/>
        </authorList>
    </citation>
    <scope>NUCLEOTIDE SEQUENCE [LARGE SCALE GENOMIC DNA]</scope>
    <source>
        <strain evidence="2 3">cv. Gransden 2004</strain>
    </source>
</reference>
<gene>
    <name evidence="1" type="ORF">PHYPA_007025</name>
</gene>
<keyword evidence="3" id="KW-1185">Reference proteome</keyword>
<evidence type="ECO:0000313" key="3">
    <source>
        <dbReference type="Proteomes" id="UP000006727"/>
    </source>
</evidence>
<dbReference type="Proteomes" id="UP000006727">
    <property type="component" value="Chromosome 4"/>
</dbReference>
<organism evidence="1">
    <name type="scientific">Physcomitrium patens</name>
    <name type="common">Spreading-leaved earth moss</name>
    <name type="synonym">Physcomitrella patens</name>
    <dbReference type="NCBI Taxonomy" id="3218"/>
    <lineage>
        <taxon>Eukaryota</taxon>
        <taxon>Viridiplantae</taxon>
        <taxon>Streptophyta</taxon>
        <taxon>Embryophyta</taxon>
        <taxon>Bryophyta</taxon>
        <taxon>Bryophytina</taxon>
        <taxon>Bryopsida</taxon>
        <taxon>Funariidae</taxon>
        <taxon>Funariales</taxon>
        <taxon>Funariaceae</taxon>
        <taxon>Physcomitrium</taxon>
    </lineage>
</organism>
<dbReference type="EnsemblPlants" id="Pp3c4_32358V3.1">
    <property type="protein sequence ID" value="Pp3c4_32358V3.1"/>
    <property type="gene ID" value="Pp3c4_32358"/>
</dbReference>
<dbReference type="EMBL" id="ABEU02000004">
    <property type="protein sequence ID" value="PNR56128.1"/>
    <property type="molecule type" value="Genomic_DNA"/>
</dbReference>
<reference evidence="2" key="3">
    <citation type="submission" date="2020-12" db="UniProtKB">
        <authorList>
            <consortium name="EnsemblPlants"/>
        </authorList>
    </citation>
    <scope>IDENTIFICATION</scope>
</reference>
<evidence type="ECO:0000313" key="2">
    <source>
        <dbReference type="EnsemblPlants" id="Pp3c4_32358V3.1"/>
    </source>
</evidence>
<sequence>MPLALITLHDLGLGYERLGLPMLLLSLIIRFSISNTTSLLYHASSHTLLSMPCLKIFHLKHHQSITTHFFMHSIYSFIDVELLEEYIFNYSLEDGSSVVKGRTIKIDETTLQKVLYLLIGELAVGAEVPNNIRLESYFKGRISSFERNQGWQTTDALISELMEWMHFIQKHLG</sequence>
<evidence type="ECO:0000313" key="1">
    <source>
        <dbReference type="EMBL" id="PNR56128.1"/>
    </source>
</evidence>
<reference evidence="1 3" key="2">
    <citation type="journal article" date="2018" name="Plant J.">
        <title>The Physcomitrella patens chromosome-scale assembly reveals moss genome structure and evolution.</title>
        <authorList>
            <person name="Lang D."/>
            <person name="Ullrich K.K."/>
            <person name="Murat F."/>
            <person name="Fuchs J."/>
            <person name="Jenkins J."/>
            <person name="Haas F.B."/>
            <person name="Piednoel M."/>
            <person name="Gundlach H."/>
            <person name="Van Bel M."/>
            <person name="Meyberg R."/>
            <person name="Vives C."/>
            <person name="Morata J."/>
            <person name="Symeonidi A."/>
            <person name="Hiss M."/>
            <person name="Muchero W."/>
            <person name="Kamisugi Y."/>
            <person name="Saleh O."/>
            <person name="Blanc G."/>
            <person name="Decker E.L."/>
            <person name="van Gessel N."/>
            <person name="Grimwood J."/>
            <person name="Hayes R.D."/>
            <person name="Graham S.W."/>
            <person name="Gunter L.E."/>
            <person name="McDaniel S.F."/>
            <person name="Hoernstein S.N.W."/>
            <person name="Larsson A."/>
            <person name="Li F.W."/>
            <person name="Perroud P.F."/>
            <person name="Phillips J."/>
            <person name="Ranjan P."/>
            <person name="Rokshar D.S."/>
            <person name="Rothfels C.J."/>
            <person name="Schneider L."/>
            <person name="Shu S."/>
            <person name="Stevenson D.W."/>
            <person name="Thummler F."/>
            <person name="Tillich M."/>
            <person name="Villarreal Aguilar J.C."/>
            <person name="Widiez T."/>
            <person name="Wong G.K."/>
            <person name="Wymore A."/>
            <person name="Zhang Y."/>
            <person name="Zimmer A.D."/>
            <person name="Quatrano R.S."/>
            <person name="Mayer K.F.X."/>
            <person name="Goodstein D."/>
            <person name="Casacuberta J.M."/>
            <person name="Vandepoele K."/>
            <person name="Reski R."/>
            <person name="Cuming A.C."/>
            <person name="Tuskan G.A."/>
            <person name="Maumus F."/>
            <person name="Salse J."/>
            <person name="Schmutz J."/>
            <person name="Rensing S.A."/>
        </authorList>
    </citation>
    <scope>NUCLEOTIDE SEQUENCE [LARGE SCALE GENOMIC DNA]</scope>
    <source>
        <strain evidence="2 3">cv. Gransden 2004</strain>
    </source>
</reference>
<dbReference type="AlphaFoldDB" id="A0A2K1KQS9"/>
<proteinExistence type="predicted"/>
<accession>A0A2K1KQS9</accession>